<dbReference type="InterPro" id="IPR017907">
    <property type="entry name" value="Znf_RING_CS"/>
</dbReference>
<evidence type="ECO:0000256" key="3">
    <source>
        <dbReference type="ARBA" id="ARBA00022833"/>
    </source>
</evidence>
<reference evidence="8" key="2">
    <citation type="journal article" date="2021" name="Genome Biol. Evol.">
        <title>Developing a high-quality reference genome for a parasitic bivalve with doubly uniparental inheritance (Bivalvia: Unionida).</title>
        <authorList>
            <person name="Smith C.H."/>
        </authorList>
    </citation>
    <scope>NUCLEOTIDE SEQUENCE</scope>
    <source>
        <strain evidence="8">CHS0354</strain>
        <tissue evidence="8">Mantle</tissue>
    </source>
</reference>
<keyword evidence="9" id="KW-1185">Reference proteome</keyword>
<dbReference type="PROSITE" id="PS50089">
    <property type="entry name" value="ZF_RING_2"/>
    <property type="match status" value="1"/>
</dbReference>
<evidence type="ECO:0000259" key="6">
    <source>
        <dbReference type="PROSITE" id="PS50089"/>
    </source>
</evidence>
<comment type="caution">
    <text evidence="8">The sequence shown here is derived from an EMBL/GenBank/DDBJ whole genome shotgun (WGS) entry which is preliminary data.</text>
</comment>
<keyword evidence="5" id="KW-0175">Coiled coil</keyword>
<dbReference type="PANTHER" id="PTHR25462">
    <property type="entry name" value="BONUS, ISOFORM C-RELATED"/>
    <property type="match status" value="1"/>
</dbReference>
<dbReference type="Gene3D" id="4.10.830.40">
    <property type="match status" value="1"/>
</dbReference>
<dbReference type="InterPro" id="IPR001841">
    <property type="entry name" value="Znf_RING"/>
</dbReference>
<gene>
    <name evidence="8" type="ORF">CHS0354_026900</name>
</gene>
<evidence type="ECO:0000256" key="4">
    <source>
        <dbReference type="PROSITE-ProRule" id="PRU00024"/>
    </source>
</evidence>
<accession>A0AAE0W073</accession>
<protein>
    <submittedName>
        <fullName evidence="8">Uncharacterized protein</fullName>
    </submittedName>
</protein>
<dbReference type="GO" id="GO:0008270">
    <property type="term" value="F:zinc ion binding"/>
    <property type="evidence" value="ECO:0007669"/>
    <property type="project" value="UniProtKB-KW"/>
</dbReference>
<reference evidence="8" key="1">
    <citation type="journal article" date="2021" name="Genome Biol. Evol.">
        <title>A High-Quality Reference Genome for a Parasitic Bivalve with Doubly Uniparental Inheritance (Bivalvia: Unionida).</title>
        <authorList>
            <person name="Smith C.H."/>
        </authorList>
    </citation>
    <scope>NUCLEOTIDE SEQUENCE</scope>
    <source>
        <strain evidence="8">CHS0354</strain>
    </source>
</reference>
<dbReference type="SMART" id="SM00184">
    <property type="entry name" value="RING"/>
    <property type="match status" value="1"/>
</dbReference>
<dbReference type="InterPro" id="IPR018957">
    <property type="entry name" value="Znf_C3HC4_RING-type"/>
</dbReference>
<feature type="domain" description="RING-type" evidence="6">
    <location>
        <begin position="8"/>
        <end position="51"/>
    </location>
</feature>
<dbReference type="SUPFAM" id="SSF57845">
    <property type="entry name" value="B-box zinc-binding domain"/>
    <property type="match status" value="1"/>
</dbReference>
<dbReference type="CDD" id="cd19757">
    <property type="entry name" value="Bbox1"/>
    <property type="match status" value="1"/>
</dbReference>
<dbReference type="Proteomes" id="UP001195483">
    <property type="component" value="Unassembled WGS sequence"/>
</dbReference>
<dbReference type="PANTHER" id="PTHR25462:SF296">
    <property type="entry name" value="MEIOTIC P26, ISOFORM F"/>
    <property type="match status" value="1"/>
</dbReference>
<dbReference type="Pfam" id="PF00643">
    <property type="entry name" value="zf-B_box"/>
    <property type="match status" value="1"/>
</dbReference>
<dbReference type="Pfam" id="PF00097">
    <property type="entry name" value="zf-C3HC4"/>
    <property type="match status" value="1"/>
</dbReference>
<feature type="domain" description="B box-type" evidence="7">
    <location>
        <begin position="135"/>
        <end position="176"/>
    </location>
</feature>
<reference evidence="8" key="3">
    <citation type="submission" date="2023-05" db="EMBL/GenBank/DDBJ databases">
        <authorList>
            <person name="Smith C.H."/>
        </authorList>
    </citation>
    <scope>NUCLEOTIDE SEQUENCE</scope>
    <source>
        <strain evidence="8">CHS0354</strain>
        <tissue evidence="8">Mantle</tissue>
    </source>
</reference>
<evidence type="ECO:0000256" key="1">
    <source>
        <dbReference type="ARBA" id="ARBA00022723"/>
    </source>
</evidence>
<feature type="domain" description="B box-type" evidence="7">
    <location>
        <begin position="76"/>
        <end position="123"/>
    </location>
</feature>
<dbReference type="InterPro" id="IPR000315">
    <property type="entry name" value="Znf_B-box"/>
</dbReference>
<dbReference type="Pfam" id="PF00622">
    <property type="entry name" value="SPRY"/>
    <property type="match status" value="1"/>
</dbReference>
<dbReference type="InterPro" id="IPR013083">
    <property type="entry name" value="Znf_RING/FYVE/PHD"/>
</dbReference>
<dbReference type="AlphaFoldDB" id="A0AAE0W073"/>
<dbReference type="Gene3D" id="3.30.160.60">
    <property type="entry name" value="Classic Zinc Finger"/>
    <property type="match status" value="1"/>
</dbReference>
<organism evidence="8 9">
    <name type="scientific">Potamilus streckersoni</name>
    <dbReference type="NCBI Taxonomy" id="2493646"/>
    <lineage>
        <taxon>Eukaryota</taxon>
        <taxon>Metazoa</taxon>
        <taxon>Spiralia</taxon>
        <taxon>Lophotrochozoa</taxon>
        <taxon>Mollusca</taxon>
        <taxon>Bivalvia</taxon>
        <taxon>Autobranchia</taxon>
        <taxon>Heteroconchia</taxon>
        <taxon>Palaeoheterodonta</taxon>
        <taxon>Unionida</taxon>
        <taxon>Unionoidea</taxon>
        <taxon>Unionidae</taxon>
        <taxon>Ambleminae</taxon>
        <taxon>Lampsilini</taxon>
        <taxon>Potamilus</taxon>
    </lineage>
</organism>
<dbReference type="PROSITE" id="PS50119">
    <property type="entry name" value="ZF_BBOX"/>
    <property type="match status" value="2"/>
</dbReference>
<keyword evidence="1" id="KW-0479">Metal-binding</keyword>
<evidence type="ECO:0000256" key="2">
    <source>
        <dbReference type="ARBA" id="ARBA00022771"/>
    </source>
</evidence>
<dbReference type="PROSITE" id="PS00518">
    <property type="entry name" value="ZF_RING_1"/>
    <property type="match status" value="1"/>
</dbReference>
<evidence type="ECO:0000313" key="8">
    <source>
        <dbReference type="EMBL" id="KAK3595682.1"/>
    </source>
</evidence>
<evidence type="ECO:0000259" key="7">
    <source>
        <dbReference type="PROSITE" id="PS50119"/>
    </source>
</evidence>
<evidence type="ECO:0000256" key="5">
    <source>
        <dbReference type="SAM" id="Coils"/>
    </source>
</evidence>
<evidence type="ECO:0000313" key="9">
    <source>
        <dbReference type="Proteomes" id="UP001195483"/>
    </source>
</evidence>
<keyword evidence="3" id="KW-0862">Zinc</keyword>
<sequence>MATNQQECSICMDSFKNPKLISCHHSFCYKCLEDYIRAKLRDGRFDCPLCRKSVELPIEGVAGFQTNFYIDDTDSGEKLSCDICGPESVASSRCLDCEENLCQACCFVHEKSKASRNHKISDLGSLDSRTKGKIRQRIFCDKHPEEEIKLFCKDCKVLLCYTCKAVRHENHATETVADAAADVKNSVQAQIKYITNKIESINASAHMGEELGRRINDAEVEEMEAVEEQRLQLIKVLDQEVAKMKDKIQNVYQDLRQQNAVFIRDVQAELKIYSDANNNAQNLINQRTDIEIIKKAQDLEQLTATVLSKNYETANICVEKKLFSPSEIKPSVLTSLIGMVTDSTEIIPDYACLSACGNKDDICEWIPQYFASESREVRVCHETGILCYDTQSKAIPVGQFIAPKPLSTENSKFSITILAPGSIKAIGIGLVPQNYCPDRQPGWNPCSIGYHADDGGIFVERSFHNYQTETCDVGDVMEVEINVQRKKGWFRKNGRQMFEFDISSKFGFYPCIGLHSLGEAVRLNETDVWAVENMNGPSKIPPDFRTYKYGNLWISPGKKICLTKHHNSYSGWLILHNPNYDPIGYMETIGKNVKLGQLNHNKQFVDFINITDIKEAQQINEVIVEWAPLDLGHKYSSKDLAKALKAMNGKYRHILSVGRFDAS</sequence>
<dbReference type="Gene3D" id="3.30.40.10">
    <property type="entry name" value="Zinc/RING finger domain, C3HC4 (zinc finger)"/>
    <property type="match status" value="1"/>
</dbReference>
<dbReference type="InterPro" id="IPR043136">
    <property type="entry name" value="B30.2/SPRY_sf"/>
</dbReference>
<dbReference type="InterPro" id="IPR047153">
    <property type="entry name" value="TRIM45/56/19-like"/>
</dbReference>
<name>A0AAE0W073_9BIVA</name>
<dbReference type="Gene3D" id="2.60.120.920">
    <property type="match status" value="1"/>
</dbReference>
<dbReference type="SMART" id="SM00336">
    <property type="entry name" value="BBOX"/>
    <property type="match status" value="2"/>
</dbReference>
<dbReference type="SUPFAM" id="SSF57850">
    <property type="entry name" value="RING/U-box"/>
    <property type="match status" value="1"/>
</dbReference>
<feature type="coiled-coil region" evidence="5">
    <location>
        <begin position="234"/>
        <end position="283"/>
    </location>
</feature>
<keyword evidence="2 4" id="KW-0863">Zinc-finger</keyword>
<proteinExistence type="predicted"/>
<dbReference type="InterPro" id="IPR003877">
    <property type="entry name" value="SPRY_dom"/>
</dbReference>
<dbReference type="EMBL" id="JAEAOA010001600">
    <property type="protein sequence ID" value="KAK3595682.1"/>
    <property type="molecule type" value="Genomic_DNA"/>
</dbReference>